<dbReference type="NCBIfam" id="NF045935">
    <property type="entry name" value="MSC_0621_epsi"/>
    <property type="match status" value="1"/>
</dbReference>
<dbReference type="OrthoDB" id="398237at2"/>
<comment type="caution">
    <text evidence="1">The sequence shown here is derived from an EMBL/GenBank/DDBJ whole genome shotgun (WGS) entry which is preliminary data.</text>
</comment>
<proteinExistence type="predicted"/>
<gene>
    <name evidence="1" type="ORF">MALK_1320</name>
</gene>
<accession>N9SRI1</accession>
<name>N9SRI1_9BACT</name>
<protein>
    <submittedName>
        <fullName evidence="1">Uncharacterized protein</fullName>
    </submittedName>
</protein>
<dbReference type="AlphaFoldDB" id="N9SRI1"/>
<dbReference type="eggNOG" id="ENOG5034AM4">
    <property type="taxonomic scope" value="Bacteria"/>
</dbReference>
<dbReference type="Proteomes" id="UP000013137">
    <property type="component" value="Unassembled WGS sequence"/>
</dbReference>
<sequence length="150" mass="18070">MQDTKKIFQIKINFLNNKLLELKKAQLFINVDQTEEWVFVDENSILAYEKILIRIKNLETNQTFYLFLINTNIIVNENLITITTFSQKEIYFESKNFIDKTKEIKEISNQINYYLSLQTIGLNLDQYMELKILEQKLYLLDFQQKLKLIK</sequence>
<organism evidence="1 2">
    <name type="scientific">Metamycoplasma alkalescens 14918</name>
    <dbReference type="NCBI Taxonomy" id="1188234"/>
    <lineage>
        <taxon>Bacteria</taxon>
        <taxon>Bacillati</taxon>
        <taxon>Mycoplasmatota</taxon>
        <taxon>Mycoplasmoidales</taxon>
        <taxon>Metamycoplasmataceae</taxon>
        <taxon>Metamycoplasma</taxon>
    </lineage>
</organism>
<keyword evidence="2" id="KW-1185">Reference proteome</keyword>
<evidence type="ECO:0000313" key="1">
    <source>
        <dbReference type="EMBL" id="ENY54070.1"/>
    </source>
</evidence>
<evidence type="ECO:0000313" key="2">
    <source>
        <dbReference type="Proteomes" id="UP000013137"/>
    </source>
</evidence>
<reference evidence="1 2" key="1">
    <citation type="journal article" date="2013" name="Genome Announc.">
        <title>Draft Genome Sequences of Mycoplasma alkalescens, Mycoplasma arginini, and Mycoplasma bovigenitalium, Three Species with Equivocal Pathogenic Status for Cattle.</title>
        <authorList>
            <person name="Manso-Silvan L."/>
            <person name="Tardy F."/>
            <person name="Baranowski E."/>
            <person name="Barre A."/>
            <person name="Blanchard A."/>
            <person name="Breton M."/>
            <person name="Couture C."/>
            <person name="Citti C."/>
            <person name="Dordet-Frisoni E."/>
            <person name="Dupuy V."/>
            <person name="Gaurivaud P."/>
            <person name="Jacob D."/>
            <person name="Lemaitre C."/>
            <person name="Nikolski M."/>
            <person name="Nouvel L.X."/>
            <person name="Poumarat F."/>
            <person name="Thebault P."/>
            <person name="Theil S."/>
            <person name="Thiaucourt F."/>
            <person name="Sirand-Pugnet P."/>
        </authorList>
    </citation>
    <scope>NUCLEOTIDE SEQUENCE [LARGE SCALE GENOMIC DNA]</scope>
    <source>
        <strain evidence="1 2">14918</strain>
    </source>
</reference>
<dbReference type="EMBL" id="AMWK01000004">
    <property type="protein sequence ID" value="ENY54070.1"/>
    <property type="molecule type" value="Genomic_DNA"/>
</dbReference>
<dbReference type="PATRIC" id="fig|1188234.3.peg.118"/>
<dbReference type="RefSeq" id="WP_002881006.1">
    <property type="nucleotide sequence ID" value="NZ_AMWK01000004.1"/>
</dbReference>